<dbReference type="Pfam" id="PF04464">
    <property type="entry name" value="Glyphos_transf"/>
    <property type="match status" value="1"/>
</dbReference>
<keyword evidence="2" id="KW-1185">Reference proteome</keyword>
<dbReference type="EMBL" id="JAIGYQ010000004">
    <property type="protein sequence ID" value="MBX7490693.1"/>
    <property type="molecule type" value="Genomic_DNA"/>
</dbReference>
<accession>A0ABS7JMS5</accession>
<dbReference type="Proteomes" id="UP000700059">
    <property type="component" value="Unassembled WGS sequence"/>
</dbReference>
<dbReference type="InterPro" id="IPR007554">
    <property type="entry name" value="Glycerophosphate_synth"/>
</dbReference>
<reference evidence="1 2" key="1">
    <citation type="submission" date="2021-08" db="EMBL/GenBank/DDBJ databases">
        <title>Helicobacter spp. isolated from feces of Anatolian Ground Squirrel (Spermophilus xanthoprymnus) in Turkey.</title>
        <authorList>
            <person name="Aydin F."/>
            <person name="Abay S."/>
            <person name="Kayman T."/>
            <person name="Karakaya E."/>
            <person name="Saticioglu I.B."/>
        </authorList>
    </citation>
    <scope>NUCLEOTIDE SEQUENCE [LARGE SCALE GENOMIC DNA]</scope>
    <source>
        <strain evidence="1 2">Faydin-H70</strain>
    </source>
</reference>
<evidence type="ECO:0000313" key="1">
    <source>
        <dbReference type="EMBL" id="MBX7490693.1"/>
    </source>
</evidence>
<evidence type="ECO:0000313" key="2">
    <source>
        <dbReference type="Proteomes" id="UP000700059"/>
    </source>
</evidence>
<dbReference type="InterPro" id="IPR043148">
    <property type="entry name" value="TagF_C"/>
</dbReference>
<sequence length="440" mass="51546">MQYYIYPAGTNGKAIFEFLSIFEPESACVLIDDSSREHNFEFLCQNIKNDDVILIASKWNYERLCNRLKEQKIDNFINGIEWIGKKINTYIKKRRNRSKKAIGIVLQHEMIVKNFYGIDKDLEKFGYELVYIAGTRELYEGIDSKYLRTFATDALLEEIDSIDLIIDTCGEPTNLNVTSLDLTHGYQGTLHYPFADYTESDIKFFSYAAKRNNYVACGGKKIRRGYEDFFKQCGLENRAVDLGYLNLTQTFKNYNVFLKENGNFEEEVVVIGFSFLTLEDWKKQLVQGLLDAQKKVFVMAHPIFGEQIKKDFLPLFAYHTNFLQESDFKSRNEIFARSICLITDSSSVGYTYPLVTAKRCIVWTDDKEKYWTKKIGEEHYFDPRLHVLCSSVPEVLQVIHTLPESTEEFRSTIQKYREEECFHFYDSREKTLEFIQTLLK</sequence>
<comment type="caution">
    <text evidence="1">The sequence shown here is derived from an EMBL/GenBank/DDBJ whole genome shotgun (WGS) entry which is preliminary data.</text>
</comment>
<dbReference type="Gene3D" id="3.40.50.12580">
    <property type="match status" value="1"/>
</dbReference>
<name>A0ABS7JMS5_9HELI</name>
<protein>
    <submittedName>
        <fullName evidence="1">CDP-glycerol glycerophosphotransferase family protein</fullName>
    </submittedName>
</protein>
<gene>
    <name evidence="1" type="ORF">K4G57_04330</name>
</gene>
<organism evidence="1 2">
    <name type="scientific">Helicobacter turcicus</name>
    <dbReference type="NCBI Taxonomy" id="2867412"/>
    <lineage>
        <taxon>Bacteria</taxon>
        <taxon>Pseudomonadati</taxon>
        <taxon>Campylobacterota</taxon>
        <taxon>Epsilonproteobacteria</taxon>
        <taxon>Campylobacterales</taxon>
        <taxon>Helicobacteraceae</taxon>
        <taxon>Helicobacter</taxon>
    </lineage>
</organism>
<dbReference type="RefSeq" id="WP_221531810.1">
    <property type="nucleotide sequence ID" value="NZ_JAIGYP010000004.1"/>
</dbReference>
<proteinExistence type="predicted"/>